<evidence type="ECO:0000313" key="15">
    <source>
        <dbReference type="EMBL" id="KAK2148204.1"/>
    </source>
</evidence>
<dbReference type="GO" id="GO:0006298">
    <property type="term" value="P:mismatch repair"/>
    <property type="evidence" value="ECO:0007669"/>
    <property type="project" value="TreeGrafter"/>
</dbReference>
<sequence length="431" mass="48976">MITHRDNCRGDPRQKMKKMSIKEHMQITISDGPTAHSHTHMIKEYGTIWVSEVMLQQTQVATVIDYYNKWMKKWPTLQDLAMANLEEVNEVWSGLGYYSRGQRLHQGACKVVNELDGQMPCSAKHLEKLPGVGRYTASAVASIAMGERVGLVDGNVSRVFARLRIIGAVISNNNVTSELWRLANDTVDPDRPGDYNQALMELGAMEERRKESCAAKMLKMNNGRGKHSLYQFCDIEDCELCLPSDKFCEVSLGVTIYPQKSKKKPPRIEKRAVCVLSKNLGGDMTEEYLIIQRHDKGLLANMWEFPSVDVPVTTTIGEAQQYINQYLENNLSMKTQSIVHAFSHIQQTYIVEKMKLTSDMSFNSGKCNQAIRWVTEDEFNEAAMSSAMRKIFKAVKDLYNSSSSQKNKLCLKKVNKDGKKQLDMKAFFSKR</sequence>
<keyword evidence="10" id="KW-0411">Iron-sulfur</keyword>
<reference evidence="15" key="1">
    <citation type="journal article" date="2023" name="Mol. Biol. Evol.">
        <title>Third-Generation Sequencing Reveals the Adaptive Role of the Epigenome in Three Deep-Sea Polychaetes.</title>
        <authorList>
            <person name="Perez M."/>
            <person name="Aroh O."/>
            <person name="Sun Y."/>
            <person name="Lan Y."/>
            <person name="Juniper S.K."/>
            <person name="Young C.R."/>
            <person name="Angers B."/>
            <person name="Qian P.Y."/>
        </authorList>
    </citation>
    <scope>NUCLEOTIDE SEQUENCE</scope>
    <source>
        <strain evidence="15">P08H-3</strain>
    </source>
</reference>
<dbReference type="SUPFAM" id="SSF55811">
    <property type="entry name" value="Nudix"/>
    <property type="match status" value="1"/>
</dbReference>
<keyword evidence="11" id="KW-0234">DNA repair</keyword>
<proteinExistence type="inferred from homology"/>
<accession>A0AAD9J824</accession>
<dbReference type="GO" id="GO:0051539">
    <property type="term" value="F:4 iron, 4 sulfur cluster binding"/>
    <property type="evidence" value="ECO:0007669"/>
    <property type="project" value="UniProtKB-UniRule"/>
</dbReference>
<evidence type="ECO:0000256" key="5">
    <source>
        <dbReference type="ARBA" id="ARBA00022485"/>
    </source>
</evidence>
<dbReference type="InterPro" id="IPR011257">
    <property type="entry name" value="DNA_glycosylase"/>
</dbReference>
<dbReference type="GO" id="GO:0046872">
    <property type="term" value="F:metal ion binding"/>
    <property type="evidence" value="ECO:0007669"/>
    <property type="project" value="UniProtKB-UniRule"/>
</dbReference>
<evidence type="ECO:0000256" key="13">
    <source>
        <dbReference type="RuleBase" id="RU365096"/>
    </source>
</evidence>
<dbReference type="EMBL" id="JAODUP010000510">
    <property type="protein sequence ID" value="KAK2148204.1"/>
    <property type="molecule type" value="Genomic_DNA"/>
</dbReference>
<evidence type="ECO:0000259" key="14">
    <source>
        <dbReference type="SMART" id="SM00478"/>
    </source>
</evidence>
<comment type="similarity">
    <text evidence="2 13">Belongs to the Nth/MutY family.</text>
</comment>
<dbReference type="GO" id="GO:0032357">
    <property type="term" value="F:oxidized purine DNA binding"/>
    <property type="evidence" value="ECO:0007669"/>
    <property type="project" value="TreeGrafter"/>
</dbReference>
<dbReference type="CDD" id="cd03431">
    <property type="entry name" value="NUDIX_DNA_Glycosylase_C-MutY"/>
    <property type="match status" value="1"/>
</dbReference>
<evidence type="ECO:0000256" key="6">
    <source>
        <dbReference type="ARBA" id="ARBA00022723"/>
    </source>
</evidence>
<dbReference type="InterPro" id="IPR003265">
    <property type="entry name" value="HhH-GPD_domain"/>
</dbReference>
<dbReference type="Pfam" id="PF00633">
    <property type="entry name" value="HHH"/>
    <property type="match status" value="1"/>
</dbReference>
<comment type="function">
    <text evidence="13">Adenine glycosylase active on G-A mispairs.</text>
</comment>
<dbReference type="InterPro" id="IPR015797">
    <property type="entry name" value="NUDIX_hydrolase-like_dom_sf"/>
</dbReference>
<evidence type="ECO:0000256" key="4">
    <source>
        <dbReference type="ARBA" id="ARBA00022023"/>
    </source>
</evidence>
<dbReference type="InterPro" id="IPR044298">
    <property type="entry name" value="MIG/MutY"/>
</dbReference>
<evidence type="ECO:0000256" key="9">
    <source>
        <dbReference type="ARBA" id="ARBA00023004"/>
    </source>
</evidence>
<keyword evidence="12 13" id="KW-0326">Glycosidase</keyword>
<evidence type="ECO:0000256" key="2">
    <source>
        <dbReference type="ARBA" id="ARBA00008343"/>
    </source>
</evidence>
<dbReference type="EC" id="3.2.2.31" evidence="3 13"/>
<dbReference type="Proteomes" id="UP001208570">
    <property type="component" value="Unassembled WGS sequence"/>
</dbReference>
<dbReference type="InterPro" id="IPR000445">
    <property type="entry name" value="HhH_motif"/>
</dbReference>
<dbReference type="InterPro" id="IPR004036">
    <property type="entry name" value="Endonuclease-III-like_CS2"/>
</dbReference>
<keyword evidence="5" id="KW-0004">4Fe-4S</keyword>
<keyword evidence="8" id="KW-0378">Hydrolase</keyword>
<evidence type="ECO:0000256" key="10">
    <source>
        <dbReference type="ARBA" id="ARBA00023014"/>
    </source>
</evidence>
<dbReference type="GO" id="GO:0006284">
    <property type="term" value="P:base-excision repair"/>
    <property type="evidence" value="ECO:0007669"/>
    <property type="project" value="UniProtKB-UniRule"/>
</dbReference>
<dbReference type="AlphaFoldDB" id="A0AAD9J824"/>
<evidence type="ECO:0000256" key="12">
    <source>
        <dbReference type="ARBA" id="ARBA00023295"/>
    </source>
</evidence>
<dbReference type="GO" id="GO:0000701">
    <property type="term" value="F:purine-specific mismatch base pair DNA N-glycosylase activity"/>
    <property type="evidence" value="ECO:0007669"/>
    <property type="project" value="UniProtKB-EC"/>
</dbReference>
<dbReference type="FunFam" id="1.10.340.30:FF:000002">
    <property type="entry name" value="Adenine DNA glycosylase"/>
    <property type="match status" value="1"/>
</dbReference>
<organism evidence="15 16">
    <name type="scientific">Paralvinella palmiformis</name>
    <dbReference type="NCBI Taxonomy" id="53620"/>
    <lineage>
        <taxon>Eukaryota</taxon>
        <taxon>Metazoa</taxon>
        <taxon>Spiralia</taxon>
        <taxon>Lophotrochozoa</taxon>
        <taxon>Annelida</taxon>
        <taxon>Polychaeta</taxon>
        <taxon>Sedentaria</taxon>
        <taxon>Canalipalpata</taxon>
        <taxon>Terebellida</taxon>
        <taxon>Terebelliformia</taxon>
        <taxon>Alvinellidae</taxon>
        <taxon>Paralvinella</taxon>
    </lineage>
</organism>
<evidence type="ECO:0000256" key="7">
    <source>
        <dbReference type="ARBA" id="ARBA00022763"/>
    </source>
</evidence>
<dbReference type="PANTHER" id="PTHR42944">
    <property type="entry name" value="ADENINE DNA GLYCOSYLASE"/>
    <property type="match status" value="1"/>
</dbReference>
<dbReference type="PANTHER" id="PTHR42944:SF1">
    <property type="entry name" value="ADENINE DNA GLYCOSYLASE"/>
    <property type="match status" value="1"/>
</dbReference>
<dbReference type="InterPro" id="IPR023170">
    <property type="entry name" value="HhH_base_excis_C"/>
</dbReference>
<dbReference type="InterPro" id="IPR029119">
    <property type="entry name" value="MutY_C"/>
</dbReference>
<dbReference type="SMART" id="SM00478">
    <property type="entry name" value="ENDO3c"/>
    <property type="match status" value="1"/>
</dbReference>
<dbReference type="SUPFAM" id="SSF48150">
    <property type="entry name" value="DNA-glycosylase"/>
    <property type="match status" value="1"/>
</dbReference>
<comment type="cofactor">
    <cofactor evidence="13">
        <name>[4Fe-4S] cluster</name>
        <dbReference type="ChEBI" id="CHEBI:49883"/>
    </cofactor>
    <text evidence="13">Binds 1 [4Fe-4S] cluster.</text>
</comment>
<dbReference type="PROSITE" id="PS01155">
    <property type="entry name" value="ENDONUCLEASE_III_2"/>
    <property type="match status" value="1"/>
</dbReference>
<evidence type="ECO:0000256" key="1">
    <source>
        <dbReference type="ARBA" id="ARBA00000843"/>
    </source>
</evidence>
<comment type="catalytic activity">
    <reaction evidence="1 13">
        <text>Hydrolyzes free adenine bases from 7,8-dihydro-8-oxoguanine:adenine mismatched double-stranded DNA, leaving an apurinic site.</text>
        <dbReference type="EC" id="3.2.2.31"/>
    </reaction>
</comment>
<name>A0AAD9J824_9ANNE</name>
<feature type="domain" description="HhH-GPD" evidence="14">
    <location>
        <begin position="54"/>
        <end position="205"/>
    </location>
</feature>
<dbReference type="GO" id="GO:0035485">
    <property type="term" value="F:adenine/guanine mispair binding"/>
    <property type="evidence" value="ECO:0007669"/>
    <property type="project" value="TreeGrafter"/>
</dbReference>
<keyword evidence="6" id="KW-0479">Metal-binding</keyword>
<dbReference type="Gene3D" id="1.10.340.30">
    <property type="entry name" value="Hypothetical protein, domain 2"/>
    <property type="match status" value="1"/>
</dbReference>
<dbReference type="GO" id="GO:0005634">
    <property type="term" value="C:nucleus"/>
    <property type="evidence" value="ECO:0007669"/>
    <property type="project" value="TreeGrafter"/>
</dbReference>
<evidence type="ECO:0000313" key="16">
    <source>
        <dbReference type="Proteomes" id="UP001208570"/>
    </source>
</evidence>
<dbReference type="Pfam" id="PF14815">
    <property type="entry name" value="NUDIX_4"/>
    <property type="match status" value="1"/>
</dbReference>
<dbReference type="Gene3D" id="3.90.79.10">
    <property type="entry name" value="Nucleoside Triphosphate Pyrophosphohydrolase"/>
    <property type="match status" value="1"/>
</dbReference>
<keyword evidence="16" id="KW-1185">Reference proteome</keyword>
<evidence type="ECO:0000256" key="11">
    <source>
        <dbReference type="ARBA" id="ARBA00023204"/>
    </source>
</evidence>
<keyword evidence="9 13" id="KW-0408">Iron</keyword>
<keyword evidence="7 13" id="KW-0227">DNA damage</keyword>
<dbReference type="CDD" id="cd00056">
    <property type="entry name" value="ENDO3c"/>
    <property type="match status" value="1"/>
</dbReference>
<dbReference type="Gene3D" id="1.10.1670.10">
    <property type="entry name" value="Helix-hairpin-Helix base-excision DNA repair enzymes (C-terminal)"/>
    <property type="match status" value="1"/>
</dbReference>
<dbReference type="GO" id="GO:0034039">
    <property type="term" value="F:8-oxo-7,8-dihydroguanine DNA N-glycosylase activity"/>
    <property type="evidence" value="ECO:0007669"/>
    <property type="project" value="TreeGrafter"/>
</dbReference>
<gene>
    <name evidence="15" type="ORF">LSH36_510g03039</name>
</gene>
<protein>
    <recommendedName>
        <fullName evidence="4 13">Adenine DNA glycosylase</fullName>
        <ecNumber evidence="3 13">3.2.2.31</ecNumber>
    </recommendedName>
</protein>
<evidence type="ECO:0000256" key="3">
    <source>
        <dbReference type="ARBA" id="ARBA00012045"/>
    </source>
</evidence>
<dbReference type="Pfam" id="PF00730">
    <property type="entry name" value="HhH-GPD"/>
    <property type="match status" value="1"/>
</dbReference>
<evidence type="ECO:0000256" key="8">
    <source>
        <dbReference type="ARBA" id="ARBA00022801"/>
    </source>
</evidence>
<comment type="caution">
    <text evidence="15">The sequence shown here is derived from an EMBL/GenBank/DDBJ whole genome shotgun (WGS) entry which is preliminary data.</text>
</comment>